<protein>
    <submittedName>
        <fullName evidence="4">DUF4248 domain-containing protein</fullName>
    </submittedName>
</protein>
<comment type="caution">
    <text evidence="4">The sequence shown here is derived from an EMBL/GenBank/DDBJ whole genome shotgun (WGS) entry which is preliminary data.</text>
</comment>
<dbReference type="AlphaFoldDB" id="A0A415DAQ2"/>
<evidence type="ECO:0000313" key="2">
    <source>
        <dbReference type="EMBL" id="MBV3490849.1"/>
    </source>
</evidence>
<dbReference type="InterPro" id="IPR025342">
    <property type="entry name" value="DUF4248"/>
</dbReference>
<dbReference type="Proteomes" id="UP000283958">
    <property type="component" value="Unassembled WGS sequence"/>
</dbReference>
<evidence type="ECO:0000313" key="3">
    <source>
        <dbReference type="EMBL" id="NVB76048.1"/>
    </source>
</evidence>
<dbReference type="EMBL" id="QRMN01000103">
    <property type="protein sequence ID" value="RHJ68306.1"/>
    <property type="molecule type" value="Genomic_DNA"/>
</dbReference>
<reference evidence="1 6" key="2">
    <citation type="journal article" date="2019" name="Nat. Med.">
        <title>A library of human gut bacterial isolates paired with longitudinal multiomics data enables mechanistic microbiome research.</title>
        <authorList>
            <person name="Poyet M."/>
            <person name="Groussin M."/>
            <person name="Gibbons S.M."/>
            <person name="Avila-Pacheco J."/>
            <person name="Jiang X."/>
            <person name="Kearney S.M."/>
            <person name="Perrotta A.R."/>
            <person name="Berdy B."/>
            <person name="Zhao S."/>
            <person name="Lieberman T.D."/>
            <person name="Swanson P.K."/>
            <person name="Smith M."/>
            <person name="Roesemann S."/>
            <person name="Alexander J.E."/>
            <person name="Rich S.A."/>
            <person name="Livny J."/>
            <person name="Vlamakis H."/>
            <person name="Clish C."/>
            <person name="Bullock K."/>
            <person name="Deik A."/>
            <person name="Scott J."/>
            <person name="Pierce K.A."/>
            <person name="Xavier R.J."/>
            <person name="Alm E.J."/>
        </authorList>
    </citation>
    <scope>NUCLEOTIDE SEQUENCE [LARGE SCALE GENOMIC DNA]</scope>
    <source>
        <strain evidence="1 6">BIOML-A9</strain>
    </source>
</reference>
<dbReference type="Proteomes" id="UP000470332">
    <property type="component" value="Unassembled WGS sequence"/>
</dbReference>
<reference evidence="2" key="5">
    <citation type="submission" date="2021-06" db="EMBL/GenBank/DDBJ databases">
        <title>Collection of gut derived symbiotic bacterial strains cultured from healthy donors.</title>
        <authorList>
            <person name="Lin H."/>
            <person name="Littmann E."/>
            <person name="Pamer E.G."/>
        </authorList>
    </citation>
    <scope>NUCLEOTIDE SEQUENCE</scope>
    <source>
        <strain evidence="2">MSK.19.85</strain>
    </source>
</reference>
<evidence type="ECO:0000313" key="6">
    <source>
        <dbReference type="Proteomes" id="UP000470332"/>
    </source>
</evidence>
<evidence type="ECO:0000313" key="4">
    <source>
        <dbReference type="EMBL" id="RHJ68306.1"/>
    </source>
</evidence>
<dbReference type="Pfam" id="PF14053">
    <property type="entry name" value="DUF4248"/>
    <property type="match status" value="1"/>
</dbReference>
<name>A0A415DAQ2_PHOVU</name>
<dbReference type="RefSeq" id="WP_118328037.1">
    <property type="nucleotide sequence ID" value="NZ_JABWDE010000103.1"/>
</dbReference>
<evidence type="ECO:0000313" key="1">
    <source>
        <dbReference type="EMBL" id="KAB3852348.1"/>
    </source>
</evidence>
<dbReference type="Proteomes" id="UP000524321">
    <property type="component" value="Unassembled WGS sequence"/>
</dbReference>
<evidence type="ECO:0000313" key="7">
    <source>
        <dbReference type="Proteomes" id="UP000524321"/>
    </source>
</evidence>
<accession>A0A415DAQ2</accession>
<gene>
    <name evidence="4" type="ORF">DW105_22235</name>
    <name evidence="1" type="ORF">GAS37_23150</name>
    <name evidence="3" type="ORF">HUV05_21585</name>
    <name evidence="2" type="ORF">KSX14_19975</name>
</gene>
<dbReference type="EMBL" id="WCXA01000094">
    <property type="protein sequence ID" value="KAB3852348.1"/>
    <property type="molecule type" value="Genomic_DNA"/>
</dbReference>
<reference evidence="3 7" key="3">
    <citation type="submission" date="2020-04" db="EMBL/GenBank/DDBJ databases">
        <authorList>
            <person name="Pieper L."/>
        </authorList>
    </citation>
    <scope>NUCLEOTIDE SEQUENCE [LARGE SCALE GENOMIC DNA]</scope>
    <source>
        <strain evidence="3 7">B33</strain>
    </source>
</reference>
<proteinExistence type="predicted"/>
<dbReference type="Proteomes" id="UP000758576">
    <property type="component" value="Unassembled WGS sequence"/>
</dbReference>
<reference evidence="4 5" key="1">
    <citation type="submission" date="2018-08" db="EMBL/GenBank/DDBJ databases">
        <title>A genome reference for cultivated species of the human gut microbiota.</title>
        <authorList>
            <person name="Zou Y."/>
            <person name="Xue W."/>
            <person name="Luo G."/>
        </authorList>
    </citation>
    <scope>NUCLEOTIDE SEQUENCE [LARGE SCALE GENOMIC DNA]</scope>
    <source>
        <strain evidence="4 5">AM09-18</strain>
    </source>
</reference>
<reference evidence="3 7" key="4">
    <citation type="submission" date="2020-07" db="EMBL/GenBank/DDBJ databases">
        <title>Bacterial metabolism rescues the inhibition of intestinal drug absorption by food and drug additives.</title>
        <authorList>
            <person name="Zou L."/>
            <person name="Spanogiannopoulos P."/>
            <person name="Chien H.-C."/>
            <person name="Pieper L.M."/>
            <person name="Cai W."/>
            <person name="Khuri N."/>
            <person name="Pottel J."/>
            <person name="Vora B."/>
            <person name="Ni Z."/>
            <person name="Tsakalozou E."/>
            <person name="Zhang W."/>
            <person name="Shoichet B.K."/>
            <person name="Giacomini K.M."/>
            <person name="Turnbaugh P.J."/>
        </authorList>
    </citation>
    <scope>NUCLEOTIDE SEQUENCE [LARGE SCALE GENOMIC DNA]</scope>
    <source>
        <strain evidence="3 7">B33</strain>
    </source>
</reference>
<dbReference type="EMBL" id="JABWDJ010000186">
    <property type="protein sequence ID" value="NVB76048.1"/>
    <property type="molecule type" value="Genomic_DNA"/>
</dbReference>
<dbReference type="EMBL" id="JAHOGA010000092">
    <property type="protein sequence ID" value="MBV3490849.1"/>
    <property type="molecule type" value="Genomic_DNA"/>
</dbReference>
<evidence type="ECO:0000313" key="5">
    <source>
        <dbReference type="Proteomes" id="UP000283958"/>
    </source>
</evidence>
<organism evidence="4 5">
    <name type="scientific">Phocaeicola vulgatus</name>
    <name type="common">Bacteroides vulgatus</name>
    <dbReference type="NCBI Taxonomy" id="821"/>
    <lineage>
        <taxon>Bacteria</taxon>
        <taxon>Pseudomonadati</taxon>
        <taxon>Bacteroidota</taxon>
        <taxon>Bacteroidia</taxon>
        <taxon>Bacteroidales</taxon>
        <taxon>Bacteroidaceae</taxon>
        <taxon>Phocaeicola</taxon>
    </lineage>
</organism>
<sequence>MNEQIFRIRPYSKRELAGLYFPFTKNADTAVKNLNNLMHRNPDLLAELAEARYTT</sequence>